<keyword evidence="3" id="KW-0732">Signal</keyword>
<dbReference type="Pfam" id="PF25954">
    <property type="entry name" value="Beta-barrel_RND_2"/>
    <property type="match status" value="1"/>
</dbReference>
<feature type="chain" id="PRO_5001632571" evidence="3">
    <location>
        <begin position="30"/>
        <end position="379"/>
    </location>
</feature>
<dbReference type="GO" id="GO:1990281">
    <property type="term" value="C:efflux pump complex"/>
    <property type="evidence" value="ECO:0007669"/>
    <property type="project" value="TreeGrafter"/>
</dbReference>
<keyword evidence="7" id="KW-1185">Reference proteome</keyword>
<reference evidence="6 7" key="1">
    <citation type="submission" date="2014-04" db="EMBL/GenBank/DDBJ databases">
        <title>Draft genome sequence of Hydrogenovibrio marinus MH-110, a model organism for aerobic H2 metabolism.</title>
        <authorList>
            <person name="Cha H.J."/>
            <person name="Jo B.H."/>
            <person name="Hwang B.H."/>
        </authorList>
    </citation>
    <scope>NUCLEOTIDE SEQUENCE [LARGE SCALE GENOMIC DNA]</scope>
    <source>
        <strain evidence="6 7">MH-110</strain>
    </source>
</reference>
<comment type="similarity">
    <text evidence="1">Belongs to the membrane fusion protein (MFP) (TC 8.A.1) family.</text>
</comment>
<protein>
    <submittedName>
        <fullName evidence="6">Secretion protein HlyD</fullName>
    </submittedName>
</protein>
<dbReference type="NCBIfam" id="TIGR01730">
    <property type="entry name" value="RND_mfp"/>
    <property type="match status" value="1"/>
</dbReference>
<dbReference type="Pfam" id="PF25917">
    <property type="entry name" value="BSH_RND"/>
    <property type="match status" value="1"/>
</dbReference>
<evidence type="ECO:0000313" key="7">
    <source>
        <dbReference type="Proteomes" id="UP000027341"/>
    </source>
</evidence>
<proteinExistence type="inferred from homology"/>
<evidence type="ECO:0000256" key="1">
    <source>
        <dbReference type="ARBA" id="ARBA00009477"/>
    </source>
</evidence>
<dbReference type="PANTHER" id="PTHR30469">
    <property type="entry name" value="MULTIDRUG RESISTANCE PROTEIN MDTA"/>
    <property type="match status" value="1"/>
</dbReference>
<evidence type="ECO:0000313" key="6">
    <source>
        <dbReference type="EMBL" id="KDN96254.1"/>
    </source>
</evidence>
<keyword evidence="2" id="KW-0175">Coiled coil</keyword>
<dbReference type="PANTHER" id="PTHR30469:SF11">
    <property type="entry name" value="BLL4320 PROTEIN"/>
    <property type="match status" value="1"/>
</dbReference>
<accession>A0A066ZVH1</accession>
<dbReference type="InterPro" id="IPR006143">
    <property type="entry name" value="RND_pump_MFP"/>
</dbReference>
<dbReference type="InterPro" id="IPR058792">
    <property type="entry name" value="Beta-barrel_RND_2"/>
</dbReference>
<comment type="caution">
    <text evidence="6">The sequence shown here is derived from an EMBL/GenBank/DDBJ whole genome shotgun (WGS) entry which is preliminary data.</text>
</comment>
<evidence type="ECO:0000256" key="3">
    <source>
        <dbReference type="SAM" id="SignalP"/>
    </source>
</evidence>
<dbReference type="RefSeq" id="WP_051623094.1">
    <property type="nucleotide sequence ID" value="NZ_AP020335.1"/>
</dbReference>
<name>A0A066ZVH1_HYDMR</name>
<organism evidence="6 7">
    <name type="scientific">Hydrogenovibrio marinus</name>
    <dbReference type="NCBI Taxonomy" id="28885"/>
    <lineage>
        <taxon>Bacteria</taxon>
        <taxon>Pseudomonadati</taxon>
        <taxon>Pseudomonadota</taxon>
        <taxon>Gammaproteobacteria</taxon>
        <taxon>Thiotrichales</taxon>
        <taxon>Piscirickettsiaceae</taxon>
        <taxon>Hydrogenovibrio</taxon>
    </lineage>
</organism>
<gene>
    <name evidence="6" type="ORF">EI16_08220</name>
</gene>
<sequence>MALFSRVFSHSFLLFGTLTALVLSANVSAAEKPAPKAVEVIAYQVKPKPVQQTLRALGSLQAKDSVNIAASVSDVLKDLHFQDGQMVRKSQLLVELNAQEQLALLEEAKEVSEEAKRQYDRVKEVEGRGNVTKAMVDQYYSDWKTAVAKRKVIEAQISDRRLYAPFAGQVGFHQFSVGAYVPAGSTIVSLDDTSQMKVELLLPSRYLSQLKVGQSVELRTASFPNQVFKGAVFAIAPRLQSNLRMVQLQARVTNPENRLKTNMVVEAHLLMPPQQQLRIPSSAILAIGDHQFVYRLKPIKNKDVYQMEKVEIQTGDRGFKQTQVLKGIASGDVIVSQGIMSLRPGAVVKIKVMQTDQPQSQLLAPVKKVKHPSGEAAVK</sequence>
<dbReference type="Gene3D" id="2.40.30.170">
    <property type="match status" value="1"/>
</dbReference>
<dbReference type="InterPro" id="IPR058625">
    <property type="entry name" value="MdtA-like_BSH"/>
</dbReference>
<dbReference type="FunFam" id="2.40.30.170:FF:000010">
    <property type="entry name" value="Efflux RND transporter periplasmic adaptor subunit"/>
    <property type="match status" value="1"/>
</dbReference>
<dbReference type="AlphaFoldDB" id="A0A066ZVH1"/>
<feature type="domain" description="CusB-like beta-barrel" evidence="5">
    <location>
        <begin position="202"/>
        <end position="269"/>
    </location>
</feature>
<evidence type="ECO:0000259" key="4">
    <source>
        <dbReference type="Pfam" id="PF25917"/>
    </source>
</evidence>
<dbReference type="Gene3D" id="2.40.420.20">
    <property type="match status" value="1"/>
</dbReference>
<dbReference type="SUPFAM" id="SSF111369">
    <property type="entry name" value="HlyD-like secretion proteins"/>
    <property type="match status" value="1"/>
</dbReference>
<feature type="domain" description="Multidrug resistance protein MdtA-like barrel-sandwich hybrid" evidence="4">
    <location>
        <begin position="65"/>
        <end position="186"/>
    </location>
</feature>
<dbReference type="Proteomes" id="UP000027341">
    <property type="component" value="Unassembled WGS sequence"/>
</dbReference>
<feature type="coiled-coil region" evidence="2">
    <location>
        <begin position="95"/>
        <end position="128"/>
    </location>
</feature>
<feature type="signal peptide" evidence="3">
    <location>
        <begin position="1"/>
        <end position="29"/>
    </location>
</feature>
<dbReference type="GO" id="GO:0015562">
    <property type="term" value="F:efflux transmembrane transporter activity"/>
    <property type="evidence" value="ECO:0007669"/>
    <property type="project" value="TreeGrafter"/>
</dbReference>
<dbReference type="Gene3D" id="2.40.50.100">
    <property type="match status" value="1"/>
</dbReference>
<evidence type="ECO:0000256" key="2">
    <source>
        <dbReference type="SAM" id="Coils"/>
    </source>
</evidence>
<dbReference type="STRING" id="28885.EI16_08220"/>
<dbReference type="EMBL" id="JMIU01000001">
    <property type="protein sequence ID" value="KDN96254.1"/>
    <property type="molecule type" value="Genomic_DNA"/>
</dbReference>
<evidence type="ECO:0000259" key="5">
    <source>
        <dbReference type="Pfam" id="PF25954"/>
    </source>
</evidence>